<evidence type="ECO:0000313" key="1">
    <source>
        <dbReference type="Proteomes" id="UP000887574"/>
    </source>
</evidence>
<dbReference type="AlphaFoldDB" id="A0A915E7L7"/>
<dbReference type="WBParaSite" id="jg2913">
    <property type="protein sequence ID" value="jg2913"/>
    <property type="gene ID" value="jg2913"/>
</dbReference>
<sequence length="93" mass="10635">MFSEDSAACFENNEVQSTLTKLLEDLNNAAAEVSESCLNDLWEAVAISNEAIEKEHQSLQMQISDYYKFLLAEKKNLEWKKACLMNNSRDINL</sequence>
<keyword evidence="1" id="KW-1185">Reference proteome</keyword>
<accession>A0A915E7L7</accession>
<evidence type="ECO:0000313" key="2">
    <source>
        <dbReference type="WBParaSite" id="jg2913"/>
    </source>
</evidence>
<dbReference type="Proteomes" id="UP000887574">
    <property type="component" value="Unplaced"/>
</dbReference>
<protein>
    <submittedName>
        <fullName evidence="2">Uncharacterized protein</fullName>
    </submittedName>
</protein>
<organism evidence="1 2">
    <name type="scientific">Ditylenchus dipsaci</name>
    <dbReference type="NCBI Taxonomy" id="166011"/>
    <lineage>
        <taxon>Eukaryota</taxon>
        <taxon>Metazoa</taxon>
        <taxon>Ecdysozoa</taxon>
        <taxon>Nematoda</taxon>
        <taxon>Chromadorea</taxon>
        <taxon>Rhabditida</taxon>
        <taxon>Tylenchina</taxon>
        <taxon>Tylenchomorpha</taxon>
        <taxon>Sphaerularioidea</taxon>
        <taxon>Anguinidae</taxon>
        <taxon>Anguininae</taxon>
        <taxon>Ditylenchus</taxon>
    </lineage>
</organism>
<name>A0A915E7L7_9BILA</name>
<reference evidence="2" key="1">
    <citation type="submission" date="2022-11" db="UniProtKB">
        <authorList>
            <consortium name="WormBaseParasite"/>
        </authorList>
    </citation>
    <scope>IDENTIFICATION</scope>
</reference>
<proteinExistence type="predicted"/>